<dbReference type="EMBL" id="JACCCV010000001">
    <property type="protein sequence ID" value="NYF51539.1"/>
    <property type="molecule type" value="Genomic_DNA"/>
</dbReference>
<dbReference type="InterPro" id="IPR038418">
    <property type="entry name" value="6-PTP_synth/QueD_sf"/>
</dbReference>
<evidence type="ECO:0000313" key="12">
    <source>
        <dbReference type="Proteomes" id="UP000534186"/>
    </source>
</evidence>
<evidence type="ECO:0000256" key="8">
    <source>
        <dbReference type="ARBA" id="ARBA00023239"/>
    </source>
</evidence>
<dbReference type="FunFam" id="3.30.479.10:FF:000003">
    <property type="entry name" value="6-pyruvoyl tetrahydrobiopterin synthase"/>
    <property type="match status" value="1"/>
</dbReference>
<name>A0A7Y9T4N0_9BACT</name>
<evidence type="ECO:0000256" key="6">
    <source>
        <dbReference type="ARBA" id="ARBA00022723"/>
    </source>
</evidence>
<keyword evidence="8 11" id="KW-0456">Lyase</keyword>
<comment type="catalytic activity">
    <reaction evidence="10">
        <text>7,8-dihydroneopterin 3'-triphosphate + H2O = 6-carboxy-5,6,7,8-tetrahydropterin + triphosphate + acetaldehyde + 2 H(+)</text>
        <dbReference type="Rhea" id="RHEA:27966"/>
        <dbReference type="ChEBI" id="CHEBI:15343"/>
        <dbReference type="ChEBI" id="CHEBI:15377"/>
        <dbReference type="ChEBI" id="CHEBI:15378"/>
        <dbReference type="ChEBI" id="CHEBI:18036"/>
        <dbReference type="ChEBI" id="CHEBI:58462"/>
        <dbReference type="ChEBI" id="CHEBI:61032"/>
        <dbReference type="EC" id="4.1.2.50"/>
    </reaction>
</comment>
<evidence type="ECO:0000256" key="10">
    <source>
        <dbReference type="ARBA" id="ARBA00048807"/>
    </source>
</evidence>
<evidence type="ECO:0000256" key="3">
    <source>
        <dbReference type="ARBA" id="ARBA00008900"/>
    </source>
</evidence>
<organism evidence="11 12">
    <name type="scientific">Tunturiibacter lichenicola</name>
    <dbReference type="NCBI Taxonomy" id="2051959"/>
    <lineage>
        <taxon>Bacteria</taxon>
        <taxon>Pseudomonadati</taxon>
        <taxon>Acidobacteriota</taxon>
        <taxon>Terriglobia</taxon>
        <taxon>Terriglobales</taxon>
        <taxon>Acidobacteriaceae</taxon>
        <taxon>Tunturiibacter</taxon>
    </lineage>
</organism>
<evidence type="ECO:0000256" key="5">
    <source>
        <dbReference type="ARBA" id="ARBA00018141"/>
    </source>
</evidence>
<gene>
    <name evidence="11" type="ORF">HDF12_001904</name>
</gene>
<comment type="similarity">
    <text evidence="3">Belongs to the PTPS family. QueD subfamily.</text>
</comment>
<evidence type="ECO:0000256" key="1">
    <source>
        <dbReference type="ARBA" id="ARBA00001947"/>
    </source>
</evidence>
<comment type="cofactor">
    <cofactor evidence="1">
        <name>Zn(2+)</name>
        <dbReference type="ChEBI" id="CHEBI:29105"/>
    </cofactor>
</comment>
<evidence type="ECO:0000256" key="9">
    <source>
        <dbReference type="ARBA" id="ARBA00031449"/>
    </source>
</evidence>
<dbReference type="Gene3D" id="3.30.479.10">
    <property type="entry name" value="6-pyruvoyl tetrahydropterin synthase/QueD"/>
    <property type="match status" value="1"/>
</dbReference>
<dbReference type="EC" id="4.1.2.50" evidence="4"/>
<sequence>MKAHLNRRYHFSASHRLHTEAYDAAKNRAVFGKCNNPHGHGHNYTVQVTMSGPVDPSTGMVCNLAELDAFAQTNLLARFDHMNLNTMNCFANIVSTTENLSIEIYRIFQHFPAAHLERVHVEETSNNSFDYAGDATPTPGTM</sequence>
<dbReference type="GO" id="GO:0006729">
    <property type="term" value="P:tetrahydrobiopterin biosynthetic process"/>
    <property type="evidence" value="ECO:0007669"/>
    <property type="project" value="InterPro"/>
</dbReference>
<dbReference type="AlphaFoldDB" id="A0A7Y9T4N0"/>
<dbReference type="SUPFAM" id="SSF55620">
    <property type="entry name" value="Tetrahydrobiopterin biosynthesis enzymes-like"/>
    <property type="match status" value="1"/>
</dbReference>
<dbReference type="Pfam" id="PF01242">
    <property type="entry name" value="PTPS"/>
    <property type="match status" value="1"/>
</dbReference>
<dbReference type="InterPro" id="IPR022470">
    <property type="entry name" value="PTPS_Cys_AS"/>
</dbReference>
<dbReference type="PROSITE" id="PS00987">
    <property type="entry name" value="PTPS_1"/>
    <property type="match status" value="1"/>
</dbReference>
<keyword evidence="6" id="KW-0479">Metal-binding</keyword>
<protein>
    <recommendedName>
        <fullName evidence="5">6-carboxy-5,6,7,8-tetrahydropterin synthase</fullName>
        <ecNumber evidence="4">4.1.2.50</ecNumber>
    </recommendedName>
    <alternativeName>
        <fullName evidence="9">Queuosine biosynthesis protein QueD</fullName>
    </alternativeName>
</protein>
<dbReference type="GO" id="GO:0003874">
    <property type="term" value="F:6-pyruvoyltetrahydropterin synthase activity"/>
    <property type="evidence" value="ECO:0007669"/>
    <property type="project" value="InterPro"/>
</dbReference>
<evidence type="ECO:0000313" key="11">
    <source>
        <dbReference type="EMBL" id="NYF51539.1"/>
    </source>
</evidence>
<dbReference type="PANTHER" id="PTHR12589">
    <property type="entry name" value="PYRUVOYL TETRAHYDROBIOPTERIN SYNTHASE"/>
    <property type="match status" value="1"/>
</dbReference>
<dbReference type="GO" id="GO:0070497">
    <property type="term" value="F:6-carboxytetrahydropterin synthase activity"/>
    <property type="evidence" value="ECO:0007669"/>
    <property type="project" value="UniProtKB-EC"/>
</dbReference>
<reference evidence="11 12" key="1">
    <citation type="submission" date="2020-07" db="EMBL/GenBank/DDBJ databases">
        <title>Genomic Encyclopedia of Type Strains, Phase IV (KMG-V): Genome sequencing to study the core and pangenomes of soil and plant-associated prokaryotes.</title>
        <authorList>
            <person name="Whitman W."/>
        </authorList>
    </citation>
    <scope>NUCLEOTIDE SEQUENCE [LARGE SCALE GENOMIC DNA]</scope>
    <source>
        <strain evidence="11 12">M8UP30</strain>
    </source>
</reference>
<comment type="pathway">
    <text evidence="2">Purine metabolism; 7-cyano-7-deazaguanine biosynthesis.</text>
</comment>
<dbReference type="Proteomes" id="UP000534186">
    <property type="component" value="Unassembled WGS sequence"/>
</dbReference>
<proteinExistence type="inferred from homology"/>
<dbReference type="UniPathway" id="UPA00391"/>
<accession>A0A7Y9T4N0</accession>
<evidence type="ECO:0000256" key="7">
    <source>
        <dbReference type="ARBA" id="ARBA00022833"/>
    </source>
</evidence>
<dbReference type="GO" id="GO:0046872">
    <property type="term" value="F:metal ion binding"/>
    <property type="evidence" value="ECO:0007669"/>
    <property type="project" value="UniProtKB-KW"/>
</dbReference>
<comment type="caution">
    <text evidence="11">The sequence shown here is derived from an EMBL/GenBank/DDBJ whole genome shotgun (WGS) entry which is preliminary data.</text>
</comment>
<evidence type="ECO:0000256" key="4">
    <source>
        <dbReference type="ARBA" id="ARBA00012982"/>
    </source>
</evidence>
<evidence type="ECO:0000256" key="2">
    <source>
        <dbReference type="ARBA" id="ARBA00005061"/>
    </source>
</evidence>
<dbReference type="PANTHER" id="PTHR12589:SF7">
    <property type="entry name" value="6-PYRUVOYL TETRAHYDROBIOPTERIN SYNTHASE"/>
    <property type="match status" value="1"/>
</dbReference>
<keyword evidence="7" id="KW-0862">Zinc</keyword>
<dbReference type="InterPro" id="IPR007115">
    <property type="entry name" value="6-PTP_synth/QueD"/>
</dbReference>